<feature type="compositionally biased region" description="Basic and acidic residues" evidence="1">
    <location>
        <begin position="41"/>
        <end position="51"/>
    </location>
</feature>
<dbReference type="EMBL" id="SRPY01000224">
    <property type="protein sequence ID" value="KAG5926922.1"/>
    <property type="molecule type" value="Genomic_DNA"/>
</dbReference>
<organism evidence="2 3">
    <name type="scientific">Claviceps africana</name>
    <dbReference type="NCBI Taxonomy" id="83212"/>
    <lineage>
        <taxon>Eukaryota</taxon>
        <taxon>Fungi</taxon>
        <taxon>Dikarya</taxon>
        <taxon>Ascomycota</taxon>
        <taxon>Pezizomycotina</taxon>
        <taxon>Sordariomycetes</taxon>
        <taxon>Hypocreomycetidae</taxon>
        <taxon>Hypocreales</taxon>
        <taxon>Clavicipitaceae</taxon>
        <taxon>Claviceps</taxon>
    </lineage>
</organism>
<sequence>MRQDEGAGKGKQEKVVACLENSPDCPAARCQTDDIGAGRRTTREGMNRRDTSTSLPRAAIVAVPLLRISTAHS</sequence>
<name>A0A8K0JA75_9HYPO</name>
<comment type="caution">
    <text evidence="2">The sequence shown here is derived from an EMBL/GenBank/DDBJ whole genome shotgun (WGS) entry which is preliminary data.</text>
</comment>
<gene>
    <name evidence="2" type="ORF">E4U42_002798</name>
</gene>
<dbReference type="Proteomes" id="UP000811619">
    <property type="component" value="Unassembled WGS sequence"/>
</dbReference>
<keyword evidence="3" id="KW-1185">Reference proteome</keyword>
<protein>
    <submittedName>
        <fullName evidence="2">Uncharacterized protein</fullName>
    </submittedName>
</protein>
<feature type="region of interest" description="Disordered" evidence="1">
    <location>
        <begin position="29"/>
        <end position="53"/>
    </location>
</feature>
<accession>A0A8K0JA75</accession>
<reference evidence="2" key="1">
    <citation type="journal article" date="2020" name="bioRxiv">
        <title>Whole genome comparisons of ergot fungi reveals the divergence and evolution of species within the genus Claviceps are the result of varying mechanisms driving genome evolution and host range expansion.</title>
        <authorList>
            <person name="Wyka S.A."/>
            <person name="Mondo S.J."/>
            <person name="Liu M."/>
            <person name="Dettman J."/>
            <person name="Nalam V."/>
            <person name="Broders K.D."/>
        </authorList>
    </citation>
    <scope>NUCLEOTIDE SEQUENCE</scope>
    <source>
        <strain evidence="2">CCC 489</strain>
    </source>
</reference>
<dbReference type="AlphaFoldDB" id="A0A8K0JA75"/>
<evidence type="ECO:0000313" key="2">
    <source>
        <dbReference type="EMBL" id="KAG5926922.1"/>
    </source>
</evidence>
<evidence type="ECO:0000256" key="1">
    <source>
        <dbReference type="SAM" id="MobiDB-lite"/>
    </source>
</evidence>
<proteinExistence type="predicted"/>
<evidence type="ECO:0000313" key="3">
    <source>
        <dbReference type="Proteomes" id="UP000811619"/>
    </source>
</evidence>